<dbReference type="GO" id="GO:0005524">
    <property type="term" value="F:ATP binding"/>
    <property type="evidence" value="ECO:0007669"/>
    <property type="project" value="InterPro"/>
</dbReference>
<keyword evidence="1" id="KW-0812">Transmembrane</keyword>
<dbReference type="Gene3D" id="1.10.510.10">
    <property type="entry name" value="Transferase(Phosphotransferase) domain 1"/>
    <property type="match status" value="1"/>
</dbReference>
<keyword evidence="3" id="KW-0723">Serine/threonine-protein kinase</keyword>
<feature type="domain" description="Protein kinase" evidence="2">
    <location>
        <begin position="1"/>
        <end position="304"/>
    </location>
</feature>
<keyword evidence="3" id="KW-0808">Transferase</keyword>
<keyword evidence="1" id="KW-0472">Membrane</keyword>
<dbReference type="InterPro" id="IPR011009">
    <property type="entry name" value="Kinase-like_dom_sf"/>
</dbReference>
<comment type="caution">
    <text evidence="3">The sequence shown here is derived from an EMBL/GenBank/DDBJ whole genome shotgun (WGS) entry which is preliminary data.</text>
</comment>
<dbReference type="InterPro" id="IPR000719">
    <property type="entry name" value="Prot_kinase_dom"/>
</dbReference>
<gene>
    <name evidence="3" type="ORF">H9735_05765</name>
</gene>
<evidence type="ECO:0000313" key="3">
    <source>
        <dbReference type="EMBL" id="HIX67621.1"/>
    </source>
</evidence>
<dbReference type="Pfam" id="PF00069">
    <property type="entry name" value="Pkinase"/>
    <property type="match status" value="1"/>
</dbReference>
<dbReference type="AlphaFoldDB" id="A0A9D1WVJ1"/>
<dbReference type="PROSITE" id="PS50011">
    <property type="entry name" value="PROTEIN_KINASE_DOM"/>
    <property type="match status" value="1"/>
</dbReference>
<feature type="transmembrane region" description="Helical" evidence="1">
    <location>
        <begin position="266"/>
        <end position="283"/>
    </location>
</feature>
<keyword evidence="1" id="KW-1133">Transmembrane helix</keyword>
<organism evidence="3 4">
    <name type="scientific">Candidatus Anaerostipes excrementavium</name>
    <dbReference type="NCBI Taxonomy" id="2838463"/>
    <lineage>
        <taxon>Bacteria</taxon>
        <taxon>Bacillati</taxon>
        <taxon>Bacillota</taxon>
        <taxon>Clostridia</taxon>
        <taxon>Lachnospirales</taxon>
        <taxon>Lachnospiraceae</taxon>
        <taxon>Anaerostipes</taxon>
    </lineage>
</organism>
<name>A0A9D1WVJ1_9FIRM</name>
<dbReference type="PANTHER" id="PTHR24362:SF309">
    <property type="entry name" value="PROTEIN KINASE DOMAIN-CONTAINING PROTEIN"/>
    <property type="match status" value="1"/>
</dbReference>
<dbReference type="PROSITE" id="PS00108">
    <property type="entry name" value="PROTEIN_KINASE_ST"/>
    <property type="match status" value="1"/>
</dbReference>
<dbReference type="SMART" id="SM00220">
    <property type="entry name" value="S_TKc"/>
    <property type="match status" value="1"/>
</dbReference>
<dbReference type="Proteomes" id="UP000886721">
    <property type="component" value="Unassembled WGS sequence"/>
</dbReference>
<evidence type="ECO:0000259" key="2">
    <source>
        <dbReference type="PROSITE" id="PS50011"/>
    </source>
</evidence>
<evidence type="ECO:0000256" key="1">
    <source>
        <dbReference type="SAM" id="Phobius"/>
    </source>
</evidence>
<feature type="transmembrane region" description="Helical" evidence="1">
    <location>
        <begin position="303"/>
        <end position="321"/>
    </location>
</feature>
<keyword evidence="3" id="KW-0418">Kinase</keyword>
<dbReference type="InterPro" id="IPR008271">
    <property type="entry name" value="Ser/Thr_kinase_AS"/>
</dbReference>
<reference evidence="3" key="1">
    <citation type="journal article" date="2021" name="PeerJ">
        <title>Extensive microbial diversity within the chicken gut microbiome revealed by metagenomics and culture.</title>
        <authorList>
            <person name="Gilroy R."/>
            <person name="Ravi A."/>
            <person name="Getino M."/>
            <person name="Pursley I."/>
            <person name="Horton D.L."/>
            <person name="Alikhan N.F."/>
            <person name="Baker D."/>
            <person name="Gharbi K."/>
            <person name="Hall N."/>
            <person name="Watson M."/>
            <person name="Adriaenssens E.M."/>
            <person name="Foster-Nyarko E."/>
            <person name="Jarju S."/>
            <person name="Secka A."/>
            <person name="Antonio M."/>
            <person name="Oren A."/>
            <person name="Chaudhuri R.R."/>
            <person name="La Ragione R."/>
            <person name="Hildebrand F."/>
            <person name="Pallen M.J."/>
        </authorList>
    </citation>
    <scope>NUCLEOTIDE SEQUENCE</scope>
    <source>
        <strain evidence="3">CHK191-13928</strain>
    </source>
</reference>
<dbReference type="CDD" id="cd14014">
    <property type="entry name" value="STKc_PknB_like"/>
    <property type="match status" value="1"/>
</dbReference>
<accession>A0A9D1WVJ1</accession>
<dbReference type="GO" id="GO:0004674">
    <property type="term" value="F:protein serine/threonine kinase activity"/>
    <property type="evidence" value="ECO:0007669"/>
    <property type="project" value="UniProtKB-KW"/>
</dbReference>
<protein>
    <submittedName>
        <fullName evidence="3">Serine/threonine protein kinase</fullName>
    </submittedName>
</protein>
<dbReference type="EMBL" id="DXEM01000016">
    <property type="protein sequence ID" value="HIX67621.1"/>
    <property type="molecule type" value="Genomic_DNA"/>
</dbReference>
<evidence type="ECO:0000313" key="4">
    <source>
        <dbReference type="Proteomes" id="UP000886721"/>
    </source>
</evidence>
<sequence>MGLEEEYQLSCYEELTEIGQNPKVHLVKEITTGDIFVKKEIPAEVIPVYQKIRQIDIPGIPKVYELIEQEDQAFVIEAYIHGSSLEKILEQNGALDGKAAAEIILTVCEILKKLHKQENPIIHRDIKPSNIMISAEGTVYVIDFDAARVYSEEKFKDTQLLGTKHYAPPEQYGLGQTDVRSDIYALGVMLNVILTGTYPDKQMPEETMGNIINRCVKWDPKERYQTIEALQKALEKACQKEKNRIENGPEKSEHKTSGIPGFRSKVPWKMAVAVVGYLFVIYICLEMEITDQDGIPIVGAHLWLERIFALGMLFVIILYLGNFANLRERSIGRWKDQRLIRWIIEALCVAGIMILIVTCMVIIENFLWGSR</sequence>
<dbReference type="SUPFAM" id="SSF56112">
    <property type="entry name" value="Protein kinase-like (PK-like)"/>
    <property type="match status" value="1"/>
</dbReference>
<feature type="transmembrane region" description="Helical" evidence="1">
    <location>
        <begin position="342"/>
        <end position="363"/>
    </location>
</feature>
<reference evidence="3" key="2">
    <citation type="submission" date="2021-04" db="EMBL/GenBank/DDBJ databases">
        <authorList>
            <person name="Gilroy R."/>
        </authorList>
    </citation>
    <scope>NUCLEOTIDE SEQUENCE</scope>
    <source>
        <strain evidence="3">CHK191-13928</strain>
    </source>
</reference>
<proteinExistence type="predicted"/>
<dbReference type="PANTHER" id="PTHR24362">
    <property type="entry name" value="SERINE/THREONINE-PROTEIN KINASE NEK"/>
    <property type="match status" value="1"/>
</dbReference>